<protein>
    <submittedName>
        <fullName evidence="2">Unannotated protein</fullName>
    </submittedName>
</protein>
<dbReference type="InterPro" id="IPR011008">
    <property type="entry name" value="Dimeric_a/b-barrel"/>
</dbReference>
<reference evidence="2" key="1">
    <citation type="submission" date="2020-05" db="EMBL/GenBank/DDBJ databases">
        <authorList>
            <person name="Chiriac C."/>
            <person name="Salcher M."/>
            <person name="Ghai R."/>
            <person name="Kavagutti S V."/>
        </authorList>
    </citation>
    <scope>NUCLEOTIDE SEQUENCE</scope>
</reference>
<dbReference type="EMBL" id="CAFBNF010000378">
    <property type="protein sequence ID" value="CAB4964685.1"/>
    <property type="molecule type" value="Genomic_DNA"/>
</dbReference>
<proteinExistence type="predicted"/>
<dbReference type="SUPFAM" id="SSF54909">
    <property type="entry name" value="Dimeric alpha+beta barrel"/>
    <property type="match status" value="1"/>
</dbReference>
<dbReference type="EMBL" id="CAFBOZ010000005">
    <property type="protein sequence ID" value="CAB4991435.1"/>
    <property type="molecule type" value="Genomic_DNA"/>
</dbReference>
<dbReference type="PROSITE" id="PS51725">
    <property type="entry name" value="ABM"/>
    <property type="match status" value="1"/>
</dbReference>
<organism evidence="2">
    <name type="scientific">freshwater metagenome</name>
    <dbReference type="NCBI Taxonomy" id="449393"/>
    <lineage>
        <taxon>unclassified sequences</taxon>
        <taxon>metagenomes</taxon>
        <taxon>ecological metagenomes</taxon>
    </lineage>
</organism>
<evidence type="ECO:0000313" key="3">
    <source>
        <dbReference type="EMBL" id="CAB4991435.1"/>
    </source>
</evidence>
<dbReference type="AlphaFoldDB" id="A0A6J7LA38"/>
<evidence type="ECO:0000313" key="2">
    <source>
        <dbReference type="EMBL" id="CAB4964685.1"/>
    </source>
</evidence>
<evidence type="ECO:0000259" key="1">
    <source>
        <dbReference type="PROSITE" id="PS51725"/>
    </source>
</evidence>
<dbReference type="InterPro" id="IPR007138">
    <property type="entry name" value="ABM_dom"/>
</dbReference>
<name>A0A6J7LA38_9ZZZZ</name>
<dbReference type="Pfam" id="PF03992">
    <property type="entry name" value="ABM"/>
    <property type="match status" value="1"/>
</dbReference>
<gene>
    <name evidence="2" type="ORF">UFOPK3773_02285</name>
    <name evidence="3" type="ORF">UFOPK3992_00067</name>
</gene>
<dbReference type="Gene3D" id="3.30.70.100">
    <property type="match status" value="1"/>
</dbReference>
<feature type="domain" description="ABM" evidence="1">
    <location>
        <begin position="1"/>
        <end position="74"/>
    </location>
</feature>
<sequence length="77" mass="8815">MEAHLAPLVEPTASEDGYVFYRYFRDSADDDHFVFWEEWRDDASLDIHIAGPGVQSMLEAVLPLLAEPIAAYRLSMR</sequence>
<accession>A0A6J7LA38</accession>